<evidence type="ECO:0000256" key="7">
    <source>
        <dbReference type="ARBA" id="ARBA00022840"/>
    </source>
</evidence>
<keyword evidence="6" id="KW-0418">Kinase</keyword>
<evidence type="ECO:0000256" key="4">
    <source>
        <dbReference type="ARBA" id="ARBA00022679"/>
    </source>
</evidence>
<dbReference type="PANTHER" id="PTHR41523:SF8">
    <property type="entry name" value="ETHYLENE RESPONSE SENSOR PROTEIN"/>
    <property type="match status" value="1"/>
</dbReference>
<keyword evidence="10" id="KW-1185">Reference proteome</keyword>
<keyword evidence="5" id="KW-0547">Nucleotide-binding</keyword>
<dbReference type="AlphaFoldDB" id="A0A256G9L6"/>
<evidence type="ECO:0000256" key="5">
    <source>
        <dbReference type="ARBA" id="ARBA00022741"/>
    </source>
</evidence>
<dbReference type="EC" id="2.7.13.3" evidence="2"/>
<dbReference type="GO" id="GO:0005524">
    <property type="term" value="F:ATP binding"/>
    <property type="evidence" value="ECO:0007669"/>
    <property type="project" value="UniProtKB-KW"/>
</dbReference>
<feature type="domain" description="Signal transduction histidine kinase HWE region" evidence="8">
    <location>
        <begin position="167"/>
        <end position="245"/>
    </location>
</feature>
<dbReference type="Proteomes" id="UP000216188">
    <property type="component" value="Unassembled WGS sequence"/>
</dbReference>
<dbReference type="InterPro" id="IPR036890">
    <property type="entry name" value="HATPase_C_sf"/>
</dbReference>
<evidence type="ECO:0000256" key="6">
    <source>
        <dbReference type="ARBA" id="ARBA00022777"/>
    </source>
</evidence>
<comment type="catalytic activity">
    <reaction evidence="1">
        <text>ATP + protein L-histidine = ADP + protein N-phospho-L-histidine.</text>
        <dbReference type="EC" id="2.7.13.3"/>
    </reaction>
</comment>
<evidence type="ECO:0000256" key="3">
    <source>
        <dbReference type="ARBA" id="ARBA00022553"/>
    </source>
</evidence>
<dbReference type="SMART" id="SM00911">
    <property type="entry name" value="HWE_HK"/>
    <property type="match status" value="1"/>
</dbReference>
<dbReference type="Gene3D" id="3.30.565.10">
    <property type="entry name" value="Histidine kinase-like ATPase, C-terminal domain"/>
    <property type="match status" value="1"/>
</dbReference>
<evidence type="ECO:0000256" key="2">
    <source>
        <dbReference type="ARBA" id="ARBA00012438"/>
    </source>
</evidence>
<dbReference type="STRING" id="419475.A8A54_21960"/>
<gene>
    <name evidence="9" type="ORF">CEV34_3650</name>
</gene>
<keyword evidence="3" id="KW-0597">Phosphoprotein</keyword>
<protein>
    <recommendedName>
        <fullName evidence="2">histidine kinase</fullName>
        <ecNumber evidence="2">2.7.13.3</ecNumber>
    </recommendedName>
</protein>
<dbReference type="EMBL" id="NNRM01000039">
    <property type="protein sequence ID" value="OYR23646.1"/>
    <property type="molecule type" value="Genomic_DNA"/>
</dbReference>
<comment type="caution">
    <text evidence="9">The sequence shown here is derived from an EMBL/GenBank/DDBJ whole genome shotgun (WGS) entry which is preliminary data.</text>
</comment>
<evidence type="ECO:0000256" key="1">
    <source>
        <dbReference type="ARBA" id="ARBA00000085"/>
    </source>
</evidence>
<dbReference type="Gene3D" id="3.30.450.20">
    <property type="entry name" value="PAS domain"/>
    <property type="match status" value="1"/>
</dbReference>
<keyword evidence="7" id="KW-0067">ATP-binding</keyword>
<evidence type="ECO:0000259" key="8">
    <source>
        <dbReference type="SMART" id="SM00911"/>
    </source>
</evidence>
<dbReference type="InterPro" id="IPR011102">
    <property type="entry name" value="Sig_transdc_His_kinase_HWE"/>
</dbReference>
<reference evidence="9 10" key="1">
    <citation type="submission" date="2017-07" db="EMBL/GenBank/DDBJ databases">
        <title>Phylogenetic study on the rhizospheric bacterium Ochrobactrum sp. A44.</title>
        <authorList>
            <person name="Krzyzanowska D.M."/>
            <person name="Ossowicki A."/>
            <person name="Rajewska M."/>
            <person name="Maciag T."/>
            <person name="Kaczynski Z."/>
            <person name="Czerwicka M."/>
            <person name="Jafra S."/>
        </authorList>
    </citation>
    <scope>NUCLEOTIDE SEQUENCE [LARGE SCALE GENOMIC DNA]</scope>
    <source>
        <strain evidence="9 10">CCUG 30717</strain>
    </source>
</reference>
<dbReference type="RefSeq" id="WP_094544144.1">
    <property type="nucleotide sequence ID" value="NZ_CP175671.1"/>
</dbReference>
<accession>A0A256G9L6</accession>
<dbReference type="PANTHER" id="PTHR41523">
    <property type="entry name" value="TWO-COMPONENT SYSTEM SENSOR PROTEIN"/>
    <property type="match status" value="1"/>
</dbReference>
<dbReference type="GO" id="GO:0004673">
    <property type="term" value="F:protein histidine kinase activity"/>
    <property type="evidence" value="ECO:0007669"/>
    <property type="project" value="UniProtKB-EC"/>
</dbReference>
<name>A0A256G9L6_9HYPH</name>
<dbReference type="Pfam" id="PF07536">
    <property type="entry name" value="HWE_HK"/>
    <property type="match status" value="1"/>
</dbReference>
<evidence type="ECO:0000313" key="9">
    <source>
        <dbReference type="EMBL" id="OYR23646.1"/>
    </source>
</evidence>
<evidence type="ECO:0000313" key="10">
    <source>
        <dbReference type="Proteomes" id="UP000216188"/>
    </source>
</evidence>
<organism evidence="9 10">
    <name type="scientific">Brucella pseudogrignonensis</name>
    <dbReference type="NCBI Taxonomy" id="419475"/>
    <lineage>
        <taxon>Bacteria</taxon>
        <taxon>Pseudomonadati</taxon>
        <taxon>Pseudomonadota</taxon>
        <taxon>Alphaproteobacteria</taxon>
        <taxon>Hyphomicrobiales</taxon>
        <taxon>Brucellaceae</taxon>
        <taxon>Brucella/Ochrobactrum group</taxon>
        <taxon>Brucella</taxon>
    </lineage>
</organism>
<proteinExistence type="predicted"/>
<sequence length="357" mass="39265">MNNDYAFLNADGQSADEIRRFDWDSSPLGAPSQWPAALKTAVQMMLASHFPKAIVWGPHFITVFNDAFRPILGAKENCMGKSFRAIWAEAWPEIQPIVEKAYQGEATFIEDFPLVINRYGYPEECYFTFCYSPIRLESGDVGGMIDTVVETTGKVEAEKRASIFNSELAHRIKNTFSIVNSIANQTFVDADTEQRSKFTERLHALSQAHEILRLQNNSQSSLSQLIGGIASALGVAEKMDIEGPEIAIGSKGVASISLLIHELTTNAIKYGALSKEGGRVQIRMEIVKLDGTETLTLYWKESGGPQITAPSRKGFGTKLIRTGLLGTGDVNLRYETTGLEAVMTAPLFKLRADTGKS</sequence>
<keyword evidence="4" id="KW-0808">Transferase</keyword>